<feature type="transmembrane region" description="Helical" evidence="1">
    <location>
        <begin position="199"/>
        <end position="221"/>
    </location>
</feature>
<dbReference type="AlphaFoldDB" id="A0A833SVQ1"/>
<feature type="transmembrane region" description="Helical" evidence="1">
    <location>
        <begin position="376"/>
        <end position="396"/>
    </location>
</feature>
<keyword evidence="1" id="KW-1133">Transmembrane helix</keyword>
<name>A0A833SVQ1_PHYIN</name>
<reference evidence="2" key="1">
    <citation type="submission" date="2020-04" db="EMBL/GenBank/DDBJ databases">
        <title>Hybrid Assembly of Korean Phytophthora infestans isolates.</title>
        <authorList>
            <person name="Prokchorchik M."/>
            <person name="Lee Y."/>
            <person name="Seo J."/>
            <person name="Cho J.-H."/>
            <person name="Park Y.-E."/>
            <person name="Jang D.-C."/>
            <person name="Im J.-S."/>
            <person name="Choi J.-G."/>
            <person name="Park H.-J."/>
            <person name="Lee G.-B."/>
            <person name="Lee Y.-G."/>
            <person name="Hong S.-Y."/>
            <person name="Cho K."/>
            <person name="Sohn K.H."/>
        </authorList>
    </citation>
    <scope>NUCLEOTIDE SEQUENCE</scope>
    <source>
        <strain evidence="2">KR_1_A1</strain>
    </source>
</reference>
<dbReference type="SUPFAM" id="SSF52058">
    <property type="entry name" value="L domain-like"/>
    <property type="match status" value="1"/>
</dbReference>
<organism evidence="2 3">
    <name type="scientific">Phytophthora infestans</name>
    <name type="common">Potato late blight agent</name>
    <name type="synonym">Botrytis infestans</name>
    <dbReference type="NCBI Taxonomy" id="4787"/>
    <lineage>
        <taxon>Eukaryota</taxon>
        <taxon>Sar</taxon>
        <taxon>Stramenopiles</taxon>
        <taxon>Oomycota</taxon>
        <taxon>Peronosporomycetes</taxon>
        <taxon>Peronosporales</taxon>
        <taxon>Peronosporaceae</taxon>
        <taxon>Phytophthora</taxon>
    </lineage>
</organism>
<evidence type="ECO:0000256" key="1">
    <source>
        <dbReference type="SAM" id="Phobius"/>
    </source>
</evidence>
<evidence type="ECO:0000313" key="3">
    <source>
        <dbReference type="Proteomes" id="UP000602510"/>
    </source>
</evidence>
<dbReference type="Gene3D" id="3.80.10.10">
    <property type="entry name" value="Ribonuclease Inhibitor"/>
    <property type="match status" value="1"/>
</dbReference>
<keyword evidence="1" id="KW-0812">Transmembrane</keyword>
<comment type="caution">
    <text evidence="2">The sequence shown here is derived from an EMBL/GenBank/DDBJ whole genome shotgun (WGS) entry which is preliminary data.</text>
</comment>
<feature type="transmembrane region" description="Helical" evidence="1">
    <location>
        <begin position="26"/>
        <end position="57"/>
    </location>
</feature>
<dbReference type="InterPro" id="IPR032675">
    <property type="entry name" value="LRR_dom_sf"/>
</dbReference>
<protein>
    <submittedName>
        <fullName evidence="2">Uncharacterized protein</fullName>
    </submittedName>
</protein>
<proteinExistence type="predicted"/>
<dbReference type="EMBL" id="WSZM01000184">
    <property type="protein sequence ID" value="KAF4038844.1"/>
    <property type="molecule type" value="Genomic_DNA"/>
</dbReference>
<keyword evidence="1" id="KW-0472">Membrane</keyword>
<feature type="transmembrane region" description="Helical" evidence="1">
    <location>
        <begin position="77"/>
        <end position="101"/>
    </location>
</feature>
<feature type="transmembrane region" description="Helical" evidence="1">
    <location>
        <begin position="233"/>
        <end position="256"/>
    </location>
</feature>
<dbReference type="Proteomes" id="UP000602510">
    <property type="component" value="Unassembled WGS sequence"/>
</dbReference>
<sequence length="694" mass="76968">MSSSTVLQPKSSSPQRASLLTLELSLAVYTAAWLFIVLFHVACGVYLVCAAMTYWYLTKGVMPFYVTIWSLTGIQNYRFYGTVFGIVGGMHALRVLNIVIMSIRARRLTLRSEGSSMIQTLVSRRLIPSRFVTRNSDQPTARLGGPVALIWSNVFSRQGVFGVESEHFSTVFTVREVLEASSQTYQAYRASNLLPRAEMNALIVGILVTNCWTTAGIQLFLRKSPALERVITLTYDALLSFGMIIMVPLIIFIPYIEGFNFEYSIFKNTEFVYDPVPLATMVLENRLIFASSLFDFATKLIPQLSIILSLTTASELLGRSDVKVIPGGHGMLSVAVKPKTGSTDVAKPVDVDKAADQSQNSGQFGSLRALQTGKHVIAIVLFVLWGAIILLLHGLAAQRAASYDVIGCRAVTRPWFSNGKEPCSSIVYDCHARNTTSPDDSSFDKLDHVALATLSITHCPELKMPPDLQRLENLVILHVYNSTISNWSAESSVSATAHSRLLSVFVGKTNVTEFPEGLLQPLPDSLLSVQFSGSNLTKLPDDLYMRWHAMAMIAFEDGVLTDIPYQMFFLPVYTLSLMGNHIETLPTLAMMPPGMIIPELNLKNNPLRELPATLMAPDPMIMSMNVQNTSITTMPPWVKTNTKVVWALDTPFCAAPMADPTLAYQVMCFERPMGQEALFYMYMFDALYEYDKSS</sequence>
<keyword evidence="3" id="KW-1185">Reference proteome</keyword>
<evidence type="ECO:0000313" key="2">
    <source>
        <dbReference type="EMBL" id="KAF4038844.1"/>
    </source>
</evidence>
<gene>
    <name evidence="2" type="ORF">GN244_ATG08823</name>
</gene>
<accession>A0A833SVQ1</accession>